<sequence>MSALTRTTRTTRAALVAAAALPALALAAAPASAAEAGGGGGTDHVRSCTNDDIKPIENRRGAAAGTLAVEFGITKIQNGKGPCLMPGWIEVRWVDGFEGEQVGSWARQREAPGEPFVLTMRNTGKFTLFHPNPDNCDPEQCRPTEVAGIEYFLPGDTTGNFGGMGDNMYACANPEVRGTSLSAVTLDYDG</sequence>
<feature type="signal peptide" evidence="2">
    <location>
        <begin position="1"/>
        <end position="33"/>
    </location>
</feature>
<feature type="region of interest" description="Disordered" evidence="1">
    <location>
        <begin position="33"/>
        <end position="53"/>
    </location>
</feature>
<evidence type="ECO:0000313" key="3">
    <source>
        <dbReference type="EMBL" id="GAA1980891.1"/>
    </source>
</evidence>
<dbReference type="RefSeq" id="WP_344159563.1">
    <property type="nucleotide sequence ID" value="NZ_BAAAPC010000001.1"/>
</dbReference>
<comment type="caution">
    <text evidence="3">The sequence shown here is derived from an EMBL/GenBank/DDBJ whole genome shotgun (WGS) entry which is preliminary data.</text>
</comment>
<keyword evidence="2" id="KW-0732">Signal</keyword>
<dbReference type="EMBL" id="BAAAPC010000001">
    <property type="protein sequence ID" value="GAA1980891.1"/>
    <property type="molecule type" value="Genomic_DNA"/>
</dbReference>
<proteinExistence type="predicted"/>
<evidence type="ECO:0008006" key="5">
    <source>
        <dbReference type="Google" id="ProtNLM"/>
    </source>
</evidence>
<evidence type="ECO:0000256" key="2">
    <source>
        <dbReference type="SAM" id="SignalP"/>
    </source>
</evidence>
<evidence type="ECO:0000256" key="1">
    <source>
        <dbReference type="SAM" id="MobiDB-lite"/>
    </source>
</evidence>
<protein>
    <recommendedName>
        <fullName evidence="5">DUF4232 domain-containing protein</fullName>
    </recommendedName>
</protein>
<gene>
    <name evidence="3" type="ORF">GCM10009799_02470</name>
</gene>
<feature type="compositionally biased region" description="Basic and acidic residues" evidence="1">
    <location>
        <begin position="43"/>
        <end position="53"/>
    </location>
</feature>
<reference evidence="3 4" key="1">
    <citation type="journal article" date="2019" name="Int. J. Syst. Evol. Microbiol.">
        <title>The Global Catalogue of Microorganisms (GCM) 10K type strain sequencing project: providing services to taxonomists for standard genome sequencing and annotation.</title>
        <authorList>
            <consortium name="The Broad Institute Genomics Platform"/>
            <consortium name="The Broad Institute Genome Sequencing Center for Infectious Disease"/>
            <person name="Wu L."/>
            <person name="Ma J."/>
        </authorList>
    </citation>
    <scope>NUCLEOTIDE SEQUENCE [LARGE SCALE GENOMIC DNA]</scope>
    <source>
        <strain evidence="3 4">JCM 15313</strain>
    </source>
</reference>
<feature type="chain" id="PRO_5045429782" description="DUF4232 domain-containing protein" evidence="2">
    <location>
        <begin position="34"/>
        <end position="190"/>
    </location>
</feature>
<accession>A0ABN2S5X7</accession>
<keyword evidence="4" id="KW-1185">Reference proteome</keyword>
<dbReference type="Proteomes" id="UP001501585">
    <property type="component" value="Unassembled WGS sequence"/>
</dbReference>
<evidence type="ECO:0000313" key="4">
    <source>
        <dbReference type="Proteomes" id="UP001501585"/>
    </source>
</evidence>
<organism evidence="3 4">
    <name type="scientific">Nocardiopsis rhodophaea</name>
    <dbReference type="NCBI Taxonomy" id="280238"/>
    <lineage>
        <taxon>Bacteria</taxon>
        <taxon>Bacillati</taxon>
        <taxon>Actinomycetota</taxon>
        <taxon>Actinomycetes</taxon>
        <taxon>Streptosporangiales</taxon>
        <taxon>Nocardiopsidaceae</taxon>
        <taxon>Nocardiopsis</taxon>
    </lineage>
</organism>
<name>A0ABN2S5X7_9ACTN</name>